<dbReference type="SUPFAM" id="SSF51197">
    <property type="entry name" value="Clavaminate synthase-like"/>
    <property type="match status" value="1"/>
</dbReference>
<dbReference type="Gene3D" id="2.60.120.10">
    <property type="entry name" value="Jelly Rolls"/>
    <property type="match status" value="1"/>
</dbReference>
<dbReference type="InterPro" id="IPR003347">
    <property type="entry name" value="JmjC_dom"/>
</dbReference>
<dbReference type="PROSITE" id="PS51184">
    <property type="entry name" value="JMJC"/>
    <property type="match status" value="1"/>
</dbReference>
<name>A0ABT4JU51_9GAMM</name>
<evidence type="ECO:0000313" key="2">
    <source>
        <dbReference type="EMBL" id="MCZ2721771.1"/>
    </source>
</evidence>
<comment type="caution">
    <text evidence="2">The sequence shown here is derived from an EMBL/GenBank/DDBJ whole genome shotgun (WGS) entry which is preliminary data.</text>
</comment>
<organism evidence="2 3">
    <name type="scientific">Marinomonas phaeophyticola</name>
    <dbReference type="NCBI Taxonomy" id="3004091"/>
    <lineage>
        <taxon>Bacteria</taxon>
        <taxon>Pseudomonadati</taxon>
        <taxon>Pseudomonadota</taxon>
        <taxon>Gammaproteobacteria</taxon>
        <taxon>Oceanospirillales</taxon>
        <taxon>Oceanospirillaceae</taxon>
        <taxon>Marinomonas</taxon>
    </lineage>
</organism>
<dbReference type="InterPro" id="IPR014710">
    <property type="entry name" value="RmlC-like_jellyroll"/>
</dbReference>
<evidence type="ECO:0000259" key="1">
    <source>
        <dbReference type="PROSITE" id="PS51184"/>
    </source>
</evidence>
<accession>A0ABT4JU51</accession>
<gene>
    <name evidence="2" type="ORF">O1D97_08930</name>
</gene>
<evidence type="ECO:0000313" key="3">
    <source>
        <dbReference type="Proteomes" id="UP001149719"/>
    </source>
</evidence>
<dbReference type="PANTHER" id="PTHR12461">
    <property type="entry name" value="HYPOXIA-INDUCIBLE FACTOR 1 ALPHA INHIBITOR-RELATED"/>
    <property type="match status" value="1"/>
</dbReference>
<dbReference type="EMBL" id="JAPUBN010000014">
    <property type="protein sequence ID" value="MCZ2721771.1"/>
    <property type="molecule type" value="Genomic_DNA"/>
</dbReference>
<sequence length="391" mass="44644">MNISLPKENLASCEHYSDAQPTVIASIAKLLKDGFENPEKVSGSCQFEFFDHQNTVWLLSVCFDKNRLELSTEKLENIDSKIRMPIPIAEKIVSNIECVDYRDPEIIGQMEMLGNLNIVNHLAKSLVKPLKTTQATFLDATTIYWDAYAMTSIPYFDSPTEMEILEKIEKKQPFIIKNASMNIPFKKYSLEKLKNAYGNVLLRVRSVKEKETVAEFVEKMTRSKSQNVSKIIEGHTKVYTEGCLLPPQMIDDFLPHYFSKHDFSAPQIWLGSVPTDVPASSLHRDPLDGFLYQIMGRKKVVLFSPDQAQYLYPMKSYNNYQPCWVKYESPNLNDFPLFKNAKPIEVVLHPGEILVQPAGWFHSVYCLDSPTFSISYFLNSATGVHLEDVEG</sequence>
<dbReference type="Pfam" id="PF13621">
    <property type="entry name" value="Cupin_8"/>
    <property type="match status" value="1"/>
</dbReference>
<keyword evidence="3" id="KW-1185">Reference proteome</keyword>
<proteinExistence type="predicted"/>
<protein>
    <submittedName>
        <fullName evidence="2">Cupin-like domain-containing protein</fullName>
    </submittedName>
</protein>
<reference evidence="2" key="1">
    <citation type="submission" date="2022-12" db="EMBL/GenBank/DDBJ databases">
        <title>Marinomonas 15G1-11 sp. nov, isolated from marine algae.</title>
        <authorList>
            <person name="Butt M."/>
            <person name="Choi D.G."/>
            <person name="Kim J.M."/>
            <person name="Lee J.K."/>
            <person name="Baek J.H."/>
            <person name="Jeon C.O."/>
        </authorList>
    </citation>
    <scope>NUCLEOTIDE SEQUENCE</scope>
    <source>
        <strain evidence="2">15G1-11</strain>
    </source>
</reference>
<dbReference type="InterPro" id="IPR041667">
    <property type="entry name" value="Cupin_8"/>
</dbReference>
<feature type="domain" description="JmjC" evidence="1">
    <location>
        <begin position="243"/>
        <end position="391"/>
    </location>
</feature>
<dbReference type="Proteomes" id="UP001149719">
    <property type="component" value="Unassembled WGS sequence"/>
</dbReference>
<dbReference type="RefSeq" id="WP_269124839.1">
    <property type="nucleotide sequence ID" value="NZ_JAPUBN010000014.1"/>
</dbReference>
<dbReference type="PANTHER" id="PTHR12461:SF105">
    <property type="entry name" value="HYPOXIA-INDUCIBLE FACTOR 1-ALPHA INHIBITOR"/>
    <property type="match status" value="1"/>
</dbReference>